<reference evidence="1 2" key="1">
    <citation type="journal article" date="2018" name="Elife">
        <title>Functional genomics of lipid metabolism in the oleaginous yeast Rhodosporidium toruloides.</title>
        <authorList>
            <person name="Coradetti S.T."/>
            <person name="Pinel D."/>
            <person name="Geiselman G."/>
            <person name="Ito M."/>
            <person name="Mondo S."/>
            <person name="Reilly M.C."/>
            <person name="Cheng Y.F."/>
            <person name="Bauer S."/>
            <person name="Grigoriev I."/>
            <person name="Gladden J.M."/>
            <person name="Simmons B.A."/>
            <person name="Brem R."/>
            <person name="Arkin A.P."/>
            <person name="Skerker J.M."/>
        </authorList>
    </citation>
    <scope>NUCLEOTIDE SEQUENCE [LARGE SCALE GENOMIC DNA]</scope>
    <source>
        <strain evidence="1 2">NBRC 0880</strain>
    </source>
</reference>
<comment type="caution">
    <text evidence="1">The sequence shown here is derived from an EMBL/GenBank/DDBJ whole genome shotgun (WGS) entry which is preliminary data.</text>
</comment>
<organism evidence="1 2">
    <name type="scientific">Rhodotorula toruloides</name>
    <name type="common">Yeast</name>
    <name type="synonym">Rhodosporidium toruloides</name>
    <dbReference type="NCBI Taxonomy" id="5286"/>
    <lineage>
        <taxon>Eukaryota</taxon>
        <taxon>Fungi</taxon>
        <taxon>Dikarya</taxon>
        <taxon>Basidiomycota</taxon>
        <taxon>Pucciniomycotina</taxon>
        <taxon>Microbotryomycetes</taxon>
        <taxon>Sporidiobolales</taxon>
        <taxon>Sporidiobolaceae</taxon>
        <taxon>Rhodotorula</taxon>
    </lineage>
</organism>
<dbReference type="Proteomes" id="UP000239560">
    <property type="component" value="Unassembled WGS sequence"/>
</dbReference>
<gene>
    <name evidence="1" type="ORF">AAT19DRAFT_10746</name>
</gene>
<dbReference type="EMBL" id="LCTV02000013">
    <property type="protein sequence ID" value="PRQ71206.1"/>
    <property type="molecule type" value="Genomic_DNA"/>
</dbReference>
<accession>A0A2S9ZZL5</accession>
<name>A0A2S9ZZL5_RHOTO</name>
<proteinExistence type="predicted"/>
<evidence type="ECO:0000313" key="2">
    <source>
        <dbReference type="Proteomes" id="UP000239560"/>
    </source>
</evidence>
<sequence>MGGVCALVPDDDFTVQGARQRWTLCEREAEEDESNFATSSRKGVQSWLLKGREGEAMGVEYAGAGRMPVVPMESVKASGVERLRRRKERDNLCPIPAPTASELFYYYSEAGVKRSRPVRRGREGQGLVQLLHPLPTRPLHPHTVPSPDRHLALLVDFQ</sequence>
<protein>
    <submittedName>
        <fullName evidence="1">Uncharacterized protein</fullName>
    </submittedName>
</protein>
<evidence type="ECO:0000313" key="1">
    <source>
        <dbReference type="EMBL" id="PRQ71206.1"/>
    </source>
</evidence>
<dbReference type="AlphaFoldDB" id="A0A2S9ZZL5"/>